<sequence length="230" mass="24834">MVELQGPDLIPQNEKVTSLVVLLHGFGADGQDLIGLAPFFVQHLPNTAFHAPDGPQVCEMSPFGRQWFSLARCDSDFLRRRAETQDIAFEAMYDGACEAAAPIQHYVDGLMKRYGLSADKVALVGFSQGTMMSLHLGLRQESPYSCIVGFSGALVGASKLKADKKCDSPVLLVHGEADEMLPIHAVELAQSGLKACDIDAQVIRRPGLPHSIDEAGAMACAEFLKQHLEG</sequence>
<dbReference type="PANTHER" id="PTHR10655:SF17">
    <property type="entry name" value="LYSOPHOSPHOLIPASE-LIKE PROTEIN 1"/>
    <property type="match status" value="1"/>
</dbReference>
<evidence type="ECO:0000259" key="3">
    <source>
        <dbReference type="Pfam" id="PF02230"/>
    </source>
</evidence>
<reference evidence="4 5" key="1">
    <citation type="submission" date="2016-07" db="EMBL/GenBank/DDBJ databases">
        <authorList>
            <person name="Lefevre C.T."/>
        </authorList>
    </citation>
    <scope>NUCLEOTIDE SEQUENCE [LARGE SCALE GENOMIC DNA]</scope>
    <source>
        <strain evidence="4">PR1</strain>
    </source>
</reference>
<name>A0A1C3RLB1_9PROT</name>
<dbReference type="InterPro" id="IPR003140">
    <property type="entry name" value="PLipase/COase/thioEstase"/>
</dbReference>
<organism evidence="4 5">
    <name type="scientific">Candidatus Terasakiella magnetica</name>
    <dbReference type="NCBI Taxonomy" id="1867952"/>
    <lineage>
        <taxon>Bacteria</taxon>
        <taxon>Pseudomonadati</taxon>
        <taxon>Pseudomonadota</taxon>
        <taxon>Alphaproteobacteria</taxon>
        <taxon>Rhodospirillales</taxon>
        <taxon>Terasakiellaceae</taxon>
        <taxon>Terasakiella</taxon>
    </lineage>
</organism>
<dbReference type="Proteomes" id="UP000231658">
    <property type="component" value="Unassembled WGS sequence"/>
</dbReference>
<proteinExistence type="inferred from homology"/>
<keyword evidence="2" id="KW-0378">Hydrolase</keyword>
<dbReference type="OrthoDB" id="9801763at2"/>
<dbReference type="InterPro" id="IPR050565">
    <property type="entry name" value="LYPA1-2/EST-like"/>
</dbReference>
<dbReference type="InterPro" id="IPR029058">
    <property type="entry name" value="AB_hydrolase_fold"/>
</dbReference>
<accession>A0A1C3RLB1</accession>
<keyword evidence="5" id="KW-1185">Reference proteome</keyword>
<comment type="similarity">
    <text evidence="1">Belongs to the AB hydrolase superfamily. AB hydrolase 2 family.</text>
</comment>
<evidence type="ECO:0000313" key="5">
    <source>
        <dbReference type="Proteomes" id="UP000231658"/>
    </source>
</evidence>
<evidence type="ECO:0000256" key="2">
    <source>
        <dbReference type="ARBA" id="ARBA00022801"/>
    </source>
</evidence>
<evidence type="ECO:0000313" key="4">
    <source>
        <dbReference type="EMBL" id="SCA58041.1"/>
    </source>
</evidence>
<dbReference type="Pfam" id="PF02230">
    <property type="entry name" value="Abhydrolase_2"/>
    <property type="match status" value="1"/>
</dbReference>
<feature type="domain" description="Phospholipase/carboxylesterase/thioesterase" evidence="3">
    <location>
        <begin position="9"/>
        <end position="227"/>
    </location>
</feature>
<dbReference type="Gene3D" id="3.40.50.1820">
    <property type="entry name" value="alpha/beta hydrolase"/>
    <property type="match status" value="1"/>
</dbReference>
<dbReference type="AlphaFoldDB" id="A0A1C3RLB1"/>
<dbReference type="EMBL" id="FLYE01000047">
    <property type="protein sequence ID" value="SCA58041.1"/>
    <property type="molecule type" value="Genomic_DNA"/>
</dbReference>
<evidence type="ECO:0000256" key="1">
    <source>
        <dbReference type="ARBA" id="ARBA00006499"/>
    </source>
</evidence>
<protein>
    <submittedName>
        <fullName evidence="4">Phospholipase/carboxylesterase</fullName>
    </submittedName>
</protein>
<dbReference type="GO" id="GO:0016787">
    <property type="term" value="F:hydrolase activity"/>
    <property type="evidence" value="ECO:0007669"/>
    <property type="project" value="UniProtKB-KW"/>
</dbReference>
<dbReference type="STRING" id="1867952.MTBPR1_80095"/>
<dbReference type="PANTHER" id="PTHR10655">
    <property type="entry name" value="LYSOPHOSPHOLIPASE-RELATED"/>
    <property type="match status" value="1"/>
</dbReference>
<dbReference type="RefSeq" id="WP_083223159.1">
    <property type="nucleotide sequence ID" value="NZ_FLYE01000047.1"/>
</dbReference>
<dbReference type="SUPFAM" id="SSF53474">
    <property type="entry name" value="alpha/beta-Hydrolases"/>
    <property type="match status" value="1"/>
</dbReference>
<gene>
    <name evidence="4" type="ORF">MTBPR1_80095</name>
</gene>